<dbReference type="Proteomes" id="UP000186922">
    <property type="component" value="Unassembled WGS sequence"/>
</dbReference>
<dbReference type="AlphaFoldDB" id="A0A1D1VNK2"/>
<comment type="caution">
    <text evidence="2">The sequence shown here is derived from an EMBL/GenBank/DDBJ whole genome shotgun (WGS) entry which is preliminary data.</text>
</comment>
<protein>
    <submittedName>
        <fullName evidence="2">Uncharacterized protein</fullName>
    </submittedName>
</protein>
<evidence type="ECO:0000256" key="1">
    <source>
        <dbReference type="SAM" id="SignalP"/>
    </source>
</evidence>
<feature type="signal peptide" evidence="1">
    <location>
        <begin position="1"/>
        <end position="20"/>
    </location>
</feature>
<accession>A0A1D1VNK2</accession>
<feature type="chain" id="PRO_5008898641" evidence="1">
    <location>
        <begin position="21"/>
        <end position="105"/>
    </location>
</feature>
<keyword evidence="3" id="KW-1185">Reference proteome</keyword>
<proteinExistence type="predicted"/>
<keyword evidence="1" id="KW-0732">Signal</keyword>
<name>A0A1D1VNK2_RAMVA</name>
<evidence type="ECO:0000313" key="3">
    <source>
        <dbReference type="Proteomes" id="UP000186922"/>
    </source>
</evidence>
<reference evidence="2 3" key="1">
    <citation type="journal article" date="2016" name="Nat. Commun.">
        <title>Extremotolerant tardigrade genome and improved radiotolerance of human cultured cells by tardigrade-unique protein.</title>
        <authorList>
            <person name="Hashimoto T."/>
            <person name="Horikawa D.D."/>
            <person name="Saito Y."/>
            <person name="Kuwahara H."/>
            <person name="Kozuka-Hata H."/>
            <person name="Shin-I T."/>
            <person name="Minakuchi Y."/>
            <person name="Ohishi K."/>
            <person name="Motoyama A."/>
            <person name="Aizu T."/>
            <person name="Enomoto A."/>
            <person name="Kondo K."/>
            <person name="Tanaka S."/>
            <person name="Hara Y."/>
            <person name="Koshikawa S."/>
            <person name="Sagara H."/>
            <person name="Miura T."/>
            <person name="Yokobori S."/>
            <person name="Miyagawa K."/>
            <person name="Suzuki Y."/>
            <person name="Kubo T."/>
            <person name="Oyama M."/>
            <person name="Kohara Y."/>
            <person name="Fujiyama A."/>
            <person name="Arakawa K."/>
            <person name="Katayama T."/>
            <person name="Toyoda A."/>
            <person name="Kunieda T."/>
        </authorList>
    </citation>
    <scope>NUCLEOTIDE SEQUENCE [LARGE SCALE GENOMIC DNA]</scope>
    <source>
        <strain evidence="2 3">YOKOZUNA-1</strain>
    </source>
</reference>
<sequence length="105" mass="11922">MAAIIYIVCFAVCDIGSSLARYDNLQLRSITFKSVVSADDEVGREFDREMKTSSDMETWSSEDVADPSGTVVGLERFGFNWNTENDFELPQFQTVSRQRGIRNRP</sequence>
<evidence type="ECO:0000313" key="2">
    <source>
        <dbReference type="EMBL" id="GAV01318.1"/>
    </source>
</evidence>
<gene>
    <name evidence="2" type="primary">RvY_12052-1</name>
    <name evidence="2" type="synonym">RvY_12052.1</name>
    <name evidence="2" type="ORF">RvY_12052</name>
</gene>
<organism evidence="2 3">
    <name type="scientific">Ramazzottius varieornatus</name>
    <name type="common">Water bear</name>
    <name type="synonym">Tardigrade</name>
    <dbReference type="NCBI Taxonomy" id="947166"/>
    <lineage>
        <taxon>Eukaryota</taxon>
        <taxon>Metazoa</taxon>
        <taxon>Ecdysozoa</taxon>
        <taxon>Tardigrada</taxon>
        <taxon>Eutardigrada</taxon>
        <taxon>Parachela</taxon>
        <taxon>Hypsibioidea</taxon>
        <taxon>Ramazzottiidae</taxon>
        <taxon>Ramazzottius</taxon>
    </lineage>
</organism>
<dbReference type="EMBL" id="BDGG01000007">
    <property type="protein sequence ID" value="GAV01318.1"/>
    <property type="molecule type" value="Genomic_DNA"/>
</dbReference>